<dbReference type="OrthoDB" id="675429at2"/>
<proteinExistence type="predicted"/>
<accession>A0A1N7LDQ4</accession>
<evidence type="ECO:0000313" key="2">
    <source>
        <dbReference type="Proteomes" id="UP000186917"/>
    </source>
</evidence>
<sequence length="83" mass="9653">MFSQNRDLLVLTRRDESDPEALEQEVESLNELLYHVENMNVFCAVNEVIDINRHKVIVKPAAICKVLQARKDVKPFVFINNKN</sequence>
<reference evidence="2" key="1">
    <citation type="submission" date="2017-01" db="EMBL/GenBank/DDBJ databases">
        <authorList>
            <person name="Varghese N."/>
            <person name="Submissions S."/>
        </authorList>
    </citation>
    <scope>NUCLEOTIDE SEQUENCE [LARGE SCALE GENOMIC DNA]</scope>
    <source>
        <strain evidence="2">DSM 21054</strain>
    </source>
</reference>
<dbReference type="EMBL" id="FTOR01000001">
    <property type="protein sequence ID" value="SIS71907.1"/>
    <property type="molecule type" value="Genomic_DNA"/>
</dbReference>
<dbReference type="RefSeq" id="WP_076375879.1">
    <property type="nucleotide sequence ID" value="NZ_AP017422.1"/>
</dbReference>
<name>A0A1N7LDQ4_9BACT</name>
<protein>
    <submittedName>
        <fullName evidence="1">Uncharacterized protein</fullName>
    </submittedName>
</protein>
<organism evidence="1 2">
    <name type="scientific">Filimonas lacunae</name>
    <dbReference type="NCBI Taxonomy" id="477680"/>
    <lineage>
        <taxon>Bacteria</taxon>
        <taxon>Pseudomonadati</taxon>
        <taxon>Bacteroidota</taxon>
        <taxon>Chitinophagia</taxon>
        <taxon>Chitinophagales</taxon>
        <taxon>Chitinophagaceae</taxon>
        <taxon>Filimonas</taxon>
    </lineage>
</organism>
<keyword evidence="2" id="KW-1185">Reference proteome</keyword>
<dbReference type="AlphaFoldDB" id="A0A1N7LDQ4"/>
<dbReference type="Proteomes" id="UP000186917">
    <property type="component" value="Unassembled WGS sequence"/>
</dbReference>
<gene>
    <name evidence="1" type="ORF">SAMN05421788_101807</name>
</gene>
<evidence type="ECO:0000313" key="1">
    <source>
        <dbReference type="EMBL" id="SIS71907.1"/>
    </source>
</evidence>